<dbReference type="RefSeq" id="XP_033391078.1">
    <property type="nucleotide sequence ID" value="XM_033539504.1"/>
</dbReference>
<dbReference type="OrthoDB" id="3693942at2759"/>
<organism evidence="1 2">
    <name type="scientific">Aplosporella prunicola CBS 121167</name>
    <dbReference type="NCBI Taxonomy" id="1176127"/>
    <lineage>
        <taxon>Eukaryota</taxon>
        <taxon>Fungi</taxon>
        <taxon>Dikarya</taxon>
        <taxon>Ascomycota</taxon>
        <taxon>Pezizomycotina</taxon>
        <taxon>Dothideomycetes</taxon>
        <taxon>Dothideomycetes incertae sedis</taxon>
        <taxon>Botryosphaeriales</taxon>
        <taxon>Aplosporellaceae</taxon>
        <taxon>Aplosporella</taxon>
    </lineage>
</organism>
<dbReference type="GeneID" id="54297000"/>
<accession>A0A6A6AUK5</accession>
<evidence type="ECO:0000313" key="1">
    <source>
        <dbReference type="EMBL" id="KAF2135360.1"/>
    </source>
</evidence>
<dbReference type="EMBL" id="ML995594">
    <property type="protein sequence ID" value="KAF2135360.1"/>
    <property type="molecule type" value="Genomic_DNA"/>
</dbReference>
<dbReference type="AlphaFoldDB" id="A0A6A6AUK5"/>
<protein>
    <submittedName>
        <fullName evidence="1">Uncharacterized protein</fullName>
    </submittedName>
</protein>
<dbReference type="Proteomes" id="UP000799438">
    <property type="component" value="Unassembled WGS sequence"/>
</dbReference>
<evidence type="ECO:0000313" key="2">
    <source>
        <dbReference type="Proteomes" id="UP000799438"/>
    </source>
</evidence>
<keyword evidence="2" id="KW-1185">Reference proteome</keyword>
<reference evidence="1" key="1">
    <citation type="journal article" date="2020" name="Stud. Mycol.">
        <title>101 Dothideomycetes genomes: a test case for predicting lifestyles and emergence of pathogens.</title>
        <authorList>
            <person name="Haridas S."/>
            <person name="Albert R."/>
            <person name="Binder M."/>
            <person name="Bloem J."/>
            <person name="Labutti K."/>
            <person name="Salamov A."/>
            <person name="Andreopoulos B."/>
            <person name="Baker S."/>
            <person name="Barry K."/>
            <person name="Bills G."/>
            <person name="Bluhm B."/>
            <person name="Cannon C."/>
            <person name="Castanera R."/>
            <person name="Culley D."/>
            <person name="Daum C."/>
            <person name="Ezra D."/>
            <person name="Gonzalez J."/>
            <person name="Henrissat B."/>
            <person name="Kuo A."/>
            <person name="Liang C."/>
            <person name="Lipzen A."/>
            <person name="Lutzoni F."/>
            <person name="Magnuson J."/>
            <person name="Mondo S."/>
            <person name="Nolan M."/>
            <person name="Ohm R."/>
            <person name="Pangilinan J."/>
            <person name="Park H.-J."/>
            <person name="Ramirez L."/>
            <person name="Alfaro M."/>
            <person name="Sun H."/>
            <person name="Tritt A."/>
            <person name="Yoshinaga Y."/>
            <person name="Zwiers L.-H."/>
            <person name="Turgeon B."/>
            <person name="Goodwin S."/>
            <person name="Spatafora J."/>
            <person name="Crous P."/>
            <person name="Grigoriev I."/>
        </authorList>
    </citation>
    <scope>NUCLEOTIDE SEQUENCE</scope>
    <source>
        <strain evidence="1">CBS 121167</strain>
    </source>
</reference>
<name>A0A6A6AUK5_9PEZI</name>
<proteinExistence type="predicted"/>
<gene>
    <name evidence="1" type="ORF">K452DRAFT_281661</name>
</gene>
<sequence>MVVQSKSIKFTRRSALLLHLKPSSHLTTSSNLAKSKAEATFLFPQSIIMPEPVDLGKLVDLNPGLGPQPPMTYDGIMEAAGRSTLSDKEIAEKAKEEWDSFPSIWFCNFPDQPSTSMQQRLAEYMQDIKDYRSWASLIWWRTVFSHPDMPQDSSMQSRIRRSAYCARVGVHHMKTTPWLSISRDVNHSKIIECRVEEFHGELIRAVLAGFVGVNARTIEALETVLKSMTKTIEQSSGEAMNKMIACERYEYIRQSDTVRSFVRLVSFAVTQSMRQVSRAKQTSSWVRCTIDYNDYEAGFNRSMWQRSKELIHEQQMKEMEDFINESTVDIPP</sequence>